<keyword evidence="4 11" id="KW-0540">Nuclease</keyword>
<dbReference type="CDD" id="cd21159">
    <property type="entry name" value="XendoU"/>
    <property type="match status" value="1"/>
</dbReference>
<protein>
    <recommendedName>
        <fullName evidence="11">Uridylate-specific endoribonuclease</fullName>
        <ecNumber evidence="11">4.6.1.-</ecNumber>
    </recommendedName>
</protein>
<feature type="non-terminal residue" evidence="14">
    <location>
        <position position="1"/>
    </location>
</feature>
<keyword evidence="10" id="KW-0456">Lyase</keyword>
<dbReference type="GO" id="GO:0016829">
    <property type="term" value="F:lyase activity"/>
    <property type="evidence" value="ECO:0007669"/>
    <property type="project" value="UniProtKB-KW"/>
</dbReference>
<evidence type="ECO:0000256" key="12">
    <source>
        <dbReference type="SAM" id="MobiDB-lite"/>
    </source>
</evidence>
<evidence type="ECO:0000313" key="15">
    <source>
        <dbReference type="Proteomes" id="UP000575874"/>
    </source>
</evidence>
<evidence type="ECO:0000256" key="10">
    <source>
        <dbReference type="ARBA" id="ARBA00023239"/>
    </source>
</evidence>
<organism evidence="14 15">
    <name type="scientific">Aphelocoma coerulescens</name>
    <name type="common">Florida scrub-jay</name>
    <name type="synonym">Corvus coerulescens</name>
    <dbReference type="NCBI Taxonomy" id="39617"/>
    <lineage>
        <taxon>Eukaryota</taxon>
        <taxon>Metazoa</taxon>
        <taxon>Chordata</taxon>
        <taxon>Craniata</taxon>
        <taxon>Vertebrata</taxon>
        <taxon>Euteleostomi</taxon>
        <taxon>Archelosauria</taxon>
        <taxon>Archosauria</taxon>
        <taxon>Dinosauria</taxon>
        <taxon>Saurischia</taxon>
        <taxon>Theropoda</taxon>
        <taxon>Coelurosauria</taxon>
        <taxon>Aves</taxon>
        <taxon>Neognathae</taxon>
        <taxon>Neoaves</taxon>
        <taxon>Telluraves</taxon>
        <taxon>Australaves</taxon>
        <taxon>Passeriformes</taxon>
        <taxon>Corvoidea</taxon>
        <taxon>Corvidae</taxon>
        <taxon>Aphelocoma</taxon>
    </lineage>
</organism>
<name>A0A7K7CKP7_APHCE</name>
<comment type="cofactor">
    <cofactor evidence="1 11">
        <name>Mn(2+)</name>
        <dbReference type="ChEBI" id="CHEBI:29035"/>
    </cofactor>
</comment>
<keyword evidence="8 11" id="KW-0694">RNA-binding</keyword>
<evidence type="ECO:0000256" key="1">
    <source>
        <dbReference type="ARBA" id="ARBA00001936"/>
    </source>
</evidence>
<evidence type="ECO:0000256" key="4">
    <source>
        <dbReference type="ARBA" id="ARBA00022722"/>
    </source>
</evidence>
<sequence length="268" mass="28955">PGSPRAVPEPPREVPGSPRAVPGSPRAVSDAELRELSEQLLAADSNRAGPGQLELNLQGSGSGTERLFSYVSPELLARPTFSRLLALLDNYEPRTGQDETETAEEQQEQREFLDAALDTPVLALLERFVLSKGRAVLSPWCPHGVPMCPPGSPLVPTELPQCPPSVPTVCRASPRVPPVSPQCPPSVHPWTGFPDVLSLQFRWDGHSKPRGSLLVGSSPEFDLALFTLCFLARPDSQCHVSLGGEAATIQTYTWDKQRLVASAYPLTP</sequence>
<dbReference type="Pfam" id="PF09412">
    <property type="entry name" value="XendoU"/>
    <property type="match status" value="2"/>
</dbReference>
<dbReference type="EMBL" id="VZSI01000217">
    <property type="protein sequence ID" value="NWY21369.1"/>
    <property type="molecule type" value="Genomic_DNA"/>
</dbReference>
<keyword evidence="9 11" id="KW-0464">Manganese</keyword>
<comment type="similarity">
    <text evidence="2 11">Belongs to the ENDOU family.</text>
</comment>
<feature type="domain" description="EndoU" evidence="13">
    <location>
        <begin position="29"/>
        <end position="268"/>
    </location>
</feature>
<keyword evidence="6 11" id="KW-0255">Endonuclease</keyword>
<dbReference type="AlphaFoldDB" id="A0A7K7CKP7"/>
<evidence type="ECO:0000313" key="14">
    <source>
        <dbReference type="EMBL" id="NWY21369.1"/>
    </source>
</evidence>
<reference evidence="14 15" key="1">
    <citation type="submission" date="2019-09" db="EMBL/GenBank/DDBJ databases">
        <title>Bird 10,000 Genomes (B10K) Project - Family phase.</title>
        <authorList>
            <person name="Zhang G."/>
        </authorList>
    </citation>
    <scope>NUCLEOTIDE SEQUENCE [LARGE SCALE GENOMIC DNA]</scope>
    <source>
        <strain evidence="14">OUT-0022</strain>
        <tissue evidence="14">Blood</tissue>
    </source>
</reference>
<feature type="region of interest" description="Disordered" evidence="12">
    <location>
        <begin position="1"/>
        <end position="31"/>
    </location>
</feature>
<comment type="catalytic activity">
    <reaction evidence="11">
        <text>ribonucleotidyl-uridine-RNA = a 5'-end dephospho-uridine-RNA + a 3'-end 2',3'-cyclophospho-ribonucleotide-RNA</text>
        <dbReference type="Rhea" id="RHEA:67792"/>
        <dbReference type="Rhea" id="RHEA-COMP:10464"/>
        <dbReference type="Rhea" id="RHEA-COMP:17354"/>
        <dbReference type="Rhea" id="RHEA-COMP:17356"/>
        <dbReference type="ChEBI" id="CHEBI:83064"/>
        <dbReference type="ChEBI" id="CHEBI:173117"/>
        <dbReference type="ChEBI" id="CHEBI:173224"/>
    </reaction>
</comment>
<dbReference type="EC" id="4.6.1.-" evidence="11"/>
<keyword evidence="7 11" id="KW-0378">Hydrolase</keyword>
<comment type="caution">
    <text evidence="14">The sequence shown here is derived from an EMBL/GenBank/DDBJ whole genome shotgun (WGS) entry which is preliminary data.</text>
</comment>
<keyword evidence="5 11" id="KW-0479">Metal-binding</keyword>
<dbReference type="GO" id="GO:0046872">
    <property type="term" value="F:metal ion binding"/>
    <property type="evidence" value="ECO:0007669"/>
    <property type="project" value="UniProtKB-UniRule"/>
</dbReference>
<dbReference type="PROSITE" id="PS51959">
    <property type="entry name" value="ENDOU"/>
    <property type="match status" value="1"/>
</dbReference>
<dbReference type="GO" id="GO:0003723">
    <property type="term" value="F:RNA binding"/>
    <property type="evidence" value="ECO:0007669"/>
    <property type="project" value="UniProtKB-UniRule"/>
</dbReference>
<gene>
    <name evidence="14" type="primary">Endouc</name>
    <name evidence="14" type="ORF">APHCOE_R15802</name>
</gene>
<evidence type="ECO:0000256" key="6">
    <source>
        <dbReference type="ARBA" id="ARBA00022759"/>
    </source>
</evidence>
<evidence type="ECO:0000256" key="7">
    <source>
        <dbReference type="ARBA" id="ARBA00022801"/>
    </source>
</evidence>
<proteinExistence type="inferred from homology"/>
<comment type="subunit">
    <text evidence="3 11">Monomer.</text>
</comment>
<evidence type="ECO:0000256" key="3">
    <source>
        <dbReference type="ARBA" id="ARBA00011245"/>
    </source>
</evidence>
<evidence type="ECO:0000256" key="9">
    <source>
        <dbReference type="ARBA" id="ARBA00023211"/>
    </source>
</evidence>
<evidence type="ECO:0000256" key="11">
    <source>
        <dbReference type="RuleBase" id="RU367085"/>
    </source>
</evidence>
<dbReference type="GO" id="GO:0016787">
    <property type="term" value="F:hydrolase activity"/>
    <property type="evidence" value="ECO:0007669"/>
    <property type="project" value="UniProtKB-KW"/>
</dbReference>
<accession>A0A7K7CKP7</accession>
<dbReference type="SUPFAM" id="SSF142877">
    <property type="entry name" value="EndoU-like"/>
    <property type="match status" value="2"/>
</dbReference>
<dbReference type="Proteomes" id="UP000575874">
    <property type="component" value="Unassembled WGS sequence"/>
</dbReference>
<dbReference type="PANTHER" id="PTHR12439:SF42">
    <property type="entry name" value="ENDORIBONUCLEASE-RELATED"/>
    <property type="match status" value="1"/>
</dbReference>
<keyword evidence="15" id="KW-1185">Reference proteome</keyword>
<evidence type="ECO:0000256" key="5">
    <source>
        <dbReference type="ARBA" id="ARBA00022723"/>
    </source>
</evidence>
<dbReference type="InterPro" id="IPR018998">
    <property type="entry name" value="EndoU_C"/>
</dbReference>
<feature type="non-terminal residue" evidence="14">
    <location>
        <position position="268"/>
    </location>
</feature>
<evidence type="ECO:0000259" key="13">
    <source>
        <dbReference type="PROSITE" id="PS51959"/>
    </source>
</evidence>
<evidence type="ECO:0000256" key="2">
    <source>
        <dbReference type="ARBA" id="ARBA00010168"/>
    </source>
</evidence>
<dbReference type="PANTHER" id="PTHR12439">
    <property type="entry name" value="PLACENTAL PROTEIN 11-RELATED"/>
    <property type="match status" value="1"/>
</dbReference>
<dbReference type="GO" id="GO:0004521">
    <property type="term" value="F:RNA endonuclease activity"/>
    <property type="evidence" value="ECO:0007669"/>
    <property type="project" value="UniProtKB-UniRule"/>
</dbReference>
<dbReference type="InterPro" id="IPR037227">
    <property type="entry name" value="EndoU-like"/>
</dbReference>
<dbReference type="InterPro" id="IPR039787">
    <property type="entry name" value="ENDOU"/>
</dbReference>
<evidence type="ECO:0000256" key="8">
    <source>
        <dbReference type="ARBA" id="ARBA00022884"/>
    </source>
</evidence>